<dbReference type="Pfam" id="PF02073">
    <property type="entry name" value="Peptidase_M29"/>
    <property type="match status" value="1"/>
</dbReference>
<comment type="caution">
    <text evidence="10">The sequence shown here is derived from an EMBL/GenBank/DDBJ whole genome shotgun (WGS) entry which is preliminary data.</text>
</comment>
<evidence type="ECO:0000256" key="3">
    <source>
        <dbReference type="ARBA" id="ARBA00001947"/>
    </source>
</evidence>
<dbReference type="InterPro" id="IPR052170">
    <property type="entry name" value="M29_Exopeptidase"/>
</dbReference>
<dbReference type="PANTHER" id="PTHR34448:SF3">
    <property type="entry name" value="AMINOPEPTIDASE AMPS"/>
    <property type="match status" value="1"/>
</dbReference>
<keyword evidence="11" id="KW-1185">Reference proteome</keyword>
<dbReference type="Gene3D" id="3.40.1830.10">
    <property type="entry name" value="Thermophilic metalloprotease (M29)"/>
    <property type="match status" value="1"/>
</dbReference>
<comment type="cofactor">
    <cofactor evidence="1">
        <name>Co(2+)</name>
        <dbReference type="ChEBI" id="CHEBI:48828"/>
    </cofactor>
</comment>
<keyword evidence="7" id="KW-0479">Metal-binding</keyword>
<evidence type="ECO:0000256" key="1">
    <source>
        <dbReference type="ARBA" id="ARBA00001941"/>
    </source>
</evidence>
<dbReference type="EMBL" id="JBHUME010000007">
    <property type="protein sequence ID" value="MFD2612524.1"/>
    <property type="molecule type" value="Genomic_DNA"/>
</dbReference>
<dbReference type="PRINTS" id="PR00919">
    <property type="entry name" value="THERMOPTASE"/>
</dbReference>
<evidence type="ECO:0000313" key="10">
    <source>
        <dbReference type="EMBL" id="MFD2612524.1"/>
    </source>
</evidence>
<proteinExistence type="inferred from homology"/>
<dbReference type="InterPro" id="IPR035097">
    <property type="entry name" value="M29_N-terminal"/>
</dbReference>
<evidence type="ECO:0000313" key="11">
    <source>
        <dbReference type="Proteomes" id="UP001597541"/>
    </source>
</evidence>
<comment type="cofactor">
    <cofactor evidence="3">
        <name>Zn(2+)</name>
        <dbReference type="ChEBI" id="CHEBI:29105"/>
    </cofactor>
</comment>
<comment type="cofactor">
    <cofactor evidence="2">
        <name>Mg(2+)</name>
        <dbReference type="ChEBI" id="CHEBI:18420"/>
    </cofactor>
</comment>
<organism evidence="10 11">
    <name type="scientific">Paenibacillus gansuensis</name>
    <dbReference type="NCBI Taxonomy" id="306542"/>
    <lineage>
        <taxon>Bacteria</taxon>
        <taxon>Bacillati</taxon>
        <taxon>Bacillota</taxon>
        <taxon>Bacilli</taxon>
        <taxon>Bacillales</taxon>
        <taxon>Paenibacillaceae</taxon>
        <taxon>Paenibacillus</taxon>
    </lineage>
</organism>
<evidence type="ECO:0000256" key="8">
    <source>
        <dbReference type="ARBA" id="ARBA00022801"/>
    </source>
</evidence>
<keyword evidence="8" id="KW-0378">Hydrolase</keyword>
<reference evidence="11" key="1">
    <citation type="journal article" date="2019" name="Int. J. Syst. Evol. Microbiol.">
        <title>The Global Catalogue of Microorganisms (GCM) 10K type strain sequencing project: providing services to taxonomists for standard genome sequencing and annotation.</title>
        <authorList>
            <consortium name="The Broad Institute Genomics Platform"/>
            <consortium name="The Broad Institute Genome Sequencing Center for Infectious Disease"/>
            <person name="Wu L."/>
            <person name="Ma J."/>
        </authorList>
    </citation>
    <scope>NUCLEOTIDE SEQUENCE [LARGE SCALE GENOMIC DNA]</scope>
    <source>
        <strain evidence="11">KCTC 3950</strain>
    </source>
</reference>
<protein>
    <submittedName>
        <fullName evidence="10">Aminopeptidase</fullName>
    </submittedName>
</protein>
<sequence>MTVTHQADRFEQQLHKYAELVVKVGVNLQQGQVLYVESPLEAAEFTRAVVRKAYEAGAKYVQVSWNDEAVTRARFEAAPEESFSFYPKWEAETMERLAEEGGALLNIKVPNPDLFEGIDPGKVSKATRTAAAARETFSGYVRTNKLAWCLVKAPTRVWADKVFADLPEEERIGAMWDTIFQMNRIGHDDPVAAWREHIDTLTTLSAKLNAKRYKKLHYKAPGTDLTVELNDGHIWIGGGNTNQSGIYFVPNMPTEEVFTMPRRSGTNGTVSSTMPLNLNGSLVDRFTLTFEEGRVTDFTAEVGYEALKALLETDEGARYLGEVALVQNDSPISNLNRIFYNTGIDENASCHFALGSAYPFNIEGGTQLSKEQLLQRGANVSMTHVDFMIGSADLDIDGEREDGTKEPVFRKGNWAL</sequence>
<comment type="similarity">
    <text evidence="4">Belongs to the peptidase M29 family.</text>
</comment>
<dbReference type="PANTHER" id="PTHR34448">
    <property type="entry name" value="AMINOPEPTIDASE"/>
    <property type="match status" value="1"/>
</dbReference>
<accession>A0ABW5PCC0</accession>
<evidence type="ECO:0000256" key="7">
    <source>
        <dbReference type="ARBA" id="ARBA00022723"/>
    </source>
</evidence>
<dbReference type="GO" id="GO:0004177">
    <property type="term" value="F:aminopeptidase activity"/>
    <property type="evidence" value="ECO:0007669"/>
    <property type="project" value="UniProtKB-KW"/>
</dbReference>
<evidence type="ECO:0000256" key="5">
    <source>
        <dbReference type="ARBA" id="ARBA00022438"/>
    </source>
</evidence>
<gene>
    <name evidence="10" type="ORF">ACFSUF_08825</name>
</gene>
<evidence type="ECO:0000256" key="6">
    <source>
        <dbReference type="ARBA" id="ARBA00022670"/>
    </source>
</evidence>
<evidence type="ECO:0000256" key="9">
    <source>
        <dbReference type="ARBA" id="ARBA00023049"/>
    </source>
</evidence>
<keyword evidence="6" id="KW-0645">Protease</keyword>
<dbReference type="InterPro" id="IPR000787">
    <property type="entry name" value="Peptidase_M29"/>
</dbReference>
<evidence type="ECO:0000256" key="4">
    <source>
        <dbReference type="ARBA" id="ARBA00008236"/>
    </source>
</evidence>
<keyword evidence="5 10" id="KW-0031">Aminopeptidase</keyword>
<dbReference type="RefSeq" id="WP_377602158.1">
    <property type="nucleotide sequence ID" value="NZ_JBHUME010000007.1"/>
</dbReference>
<keyword evidence="9" id="KW-0482">Metalloprotease</keyword>
<dbReference type="SUPFAM" id="SSF144052">
    <property type="entry name" value="Thermophilic metalloprotease-like"/>
    <property type="match status" value="1"/>
</dbReference>
<evidence type="ECO:0000256" key="2">
    <source>
        <dbReference type="ARBA" id="ARBA00001946"/>
    </source>
</evidence>
<name>A0ABW5PCC0_9BACL</name>
<dbReference type="Proteomes" id="UP001597541">
    <property type="component" value="Unassembled WGS sequence"/>
</dbReference>